<reference evidence="1" key="1">
    <citation type="journal article" date="2020" name="Int. J. Syst. Evol. Microbiol.">
        <title>Aquipluma nitroreducens gen. nov. sp. nov., a novel facultatively anaerobic bacterium isolated from a freshwater lake.</title>
        <authorList>
            <person name="Watanabe M."/>
            <person name="Kojima H."/>
            <person name="Fukui M."/>
        </authorList>
    </citation>
    <scope>NUCLEOTIDE SEQUENCE</scope>
    <source>
        <strain evidence="1">MeG22</strain>
    </source>
</reference>
<dbReference type="Proteomes" id="UP001193389">
    <property type="component" value="Chromosome"/>
</dbReference>
<sequence length="481" mass="54661">MRAYLIVYFVAMVIFSCRGPENVKISKDFPPVYPDYIDVIIPQNIAPLNFLLRNKPEKLIVTIKGKSDSITVKGEQKIEIPGAHWKNLLASSLNDSLLVSVLARSNGEWIRYKSFKWYVKSDEVDSYLSYRLIEPGYEVWNKLQIVERNVESFDERVLADNNLTQGNCMNCHIHGNQSGKLSMFHLRGEKGGTILNKDGKLRKLNTRANGMISNAVYGDFHPNGRYAVFSTNIIIPELHANRTDRLEVYDTASDLVVIDLDSDKAFTKPFLSDTTNFETFPVFSADGKWIYFCSAPKVTLPDSIKSLKYNIYRVGFDAAKGEIGTKIDTLWNAKKMGGSVCHLKASPDGKFLLYTVADYGTFPIWHREADLQMMNLQTGEIDKLRGVNGPNSDSYHSWSSNSRWFVFASKRDDGIYGKPYFCYIDASGKAYKPFVLPQRDPEIYDYMLKSFNIPDLSDSPVPFDAADVEKVYMEQEAEQVK</sequence>
<dbReference type="Gene3D" id="2.120.10.30">
    <property type="entry name" value="TolB, C-terminal domain"/>
    <property type="match status" value="2"/>
</dbReference>
<name>A0A5K7SBG5_9BACT</name>
<dbReference type="AlphaFoldDB" id="A0A5K7SBG5"/>
<keyword evidence="2" id="KW-1185">Reference proteome</keyword>
<dbReference type="PROSITE" id="PS51257">
    <property type="entry name" value="PROKAR_LIPOPROTEIN"/>
    <property type="match status" value="1"/>
</dbReference>
<dbReference type="RefSeq" id="WP_318346960.1">
    <property type="nucleotide sequence ID" value="NZ_AP018694.1"/>
</dbReference>
<evidence type="ECO:0000313" key="1">
    <source>
        <dbReference type="EMBL" id="BBE18644.1"/>
    </source>
</evidence>
<dbReference type="InterPro" id="IPR011042">
    <property type="entry name" value="6-blade_b-propeller_TolB-like"/>
</dbReference>
<protein>
    <submittedName>
        <fullName evidence="1">TolB protein, periplasmic protein</fullName>
    </submittedName>
</protein>
<dbReference type="InterPro" id="IPR011659">
    <property type="entry name" value="WD40"/>
</dbReference>
<dbReference type="SUPFAM" id="SSF82171">
    <property type="entry name" value="DPP6 N-terminal domain-like"/>
    <property type="match status" value="1"/>
</dbReference>
<dbReference type="KEGG" id="anf:AQPE_2807"/>
<dbReference type="Pfam" id="PF07676">
    <property type="entry name" value="PD40"/>
    <property type="match status" value="2"/>
</dbReference>
<evidence type="ECO:0000313" key="2">
    <source>
        <dbReference type="Proteomes" id="UP001193389"/>
    </source>
</evidence>
<dbReference type="EMBL" id="AP018694">
    <property type="protein sequence ID" value="BBE18644.1"/>
    <property type="molecule type" value="Genomic_DNA"/>
</dbReference>
<gene>
    <name evidence="1" type="ORF">AQPE_2807</name>
</gene>
<proteinExistence type="predicted"/>
<accession>A0A5K7SBG5</accession>
<organism evidence="1 2">
    <name type="scientific">Aquipluma nitroreducens</name>
    <dbReference type="NCBI Taxonomy" id="2010828"/>
    <lineage>
        <taxon>Bacteria</taxon>
        <taxon>Pseudomonadati</taxon>
        <taxon>Bacteroidota</taxon>
        <taxon>Bacteroidia</taxon>
        <taxon>Marinilabiliales</taxon>
        <taxon>Prolixibacteraceae</taxon>
        <taxon>Aquipluma</taxon>
    </lineage>
</organism>